<dbReference type="RefSeq" id="WP_173230208.1">
    <property type="nucleotide sequence ID" value="NZ_CP053941.1"/>
</dbReference>
<keyword evidence="1" id="KW-0812">Transmembrane</keyword>
<keyword evidence="1" id="KW-0472">Membrane</keyword>
<dbReference type="AlphaFoldDB" id="A0A7D4BR02"/>
<proteinExistence type="predicted"/>
<reference evidence="2 3" key="1">
    <citation type="submission" date="2020-05" db="EMBL/GenBank/DDBJ databases">
        <title>Halorubrum RHB-C sp.nov., an extremely halophilic archaeon isolated from solar salt farm.</title>
        <authorList>
            <person name="Ho H."/>
            <person name="Danganan R.E."/>
            <person name="Dedeles G.R."/>
            <person name="Kim S.-G."/>
        </authorList>
    </citation>
    <scope>NUCLEOTIDE SEQUENCE [LARGE SCALE GENOMIC DNA]</scope>
    <source>
        <strain evidence="2 3">RHB-C</strain>
    </source>
</reference>
<name>A0A7D4BR02_9EURY</name>
<protein>
    <submittedName>
        <fullName evidence="2">Uncharacterized protein</fullName>
    </submittedName>
</protein>
<keyword evidence="1" id="KW-1133">Transmembrane helix</keyword>
<dbReference type="GeneID" id="55595587"/>
<feature type="transmembrane region" description="Helical" evidence="1">
    <location>
        <begin position="6"/>
        <end position="28"/>
    </location>
</feature>
<dbReference type="EMBL" id="CP053941">
    <property type="protein sequence ID" value="QKG93417.1"/>
    <property type="molecule type" value="Genomic_DNA"/>
</dbReference>
<keyword evidence="3" id="KW-1185">Reference proteome</keyword>
<accession>A0A7D4BR02</accession>
<evidence type="ECO:0000256" key="1">
    <source>
        <dbReference type="SAM" id="Phobius"/>
    </source>
</evidence>
<sequence>MNVGELSLAIGLLLFGAFLMYFGSVAVLRPDGSFSRGYKAKERVESAGPIAQAVVKGLVRILGLVFIAVGLMTGGLGLLGVSAA</sequence>
<gene>
    <name evidence="2" type="ORF">HPS36_11255</name>
</gene>
<dbReference type="Proteomes" id="UP000505020">
    <property type="component" value="Chromosome"/>
</dbReference>
<feature type="transmembrane region" description="Helical" evidence="1">
    <location>
        <begin position="61"/>
        <end position="81"/>
    </location>
</feature>
<evidence type="ECO:0000313" key="3">
    <source>
        <dbReference type="Proteomes" id="UP000505020"/>
    </source>
</evidence>
<dbReference type="KEGG" id="hsai:HPS36_11255"/>
<organism evidence="2 3">
    <name type="scientific">Halorubrum salinarum</name>
    <dbReference type="NCBI Taxonomy" id="2739057"/>
    <lineage>
        <taxon>Archaea</taxon>
        <taxon>Methanobacteriati</taxon>
        <taxon>Methanobacteriota</taxon>
        <taxon>Stenosarchaea group</taxon>
        <taxon>Halobacteria</taxon>
        <taxon>Halobacteriales</taxon>
        <taxon>Haloferacaceae</taxon>
        <taxon>Halorubrum</taxon>
    </lineage>
</organism>
<evidence type="ECO:0000313" key="2">
    <source>
        <dbReference type="EMBL" id="QKG93417.1"/>
    </source>
</evidence>